<evidence type="ECO:0000313" key="19">
    <source>
        <dbReference type="Proteomes" id="UP000184073"/>
    </source>
</evidence>
<dbReference type="STRING" id="1036611.A0A1L9PH53"/>
<keyword evidence="14" id="KW-0449">Lipoprotein</keyword>
<evidence type="ECO:0000256" key="15">
    <source>
        <dbReference type="PROSITE-ProRule" id="PRU01356"/>
    </source>
</evidence>
<dbReference type="RefSeq" id="XP_040666603.1">
    <property type="nucleotide sequence ID" value="XM_040817197.1"/>
</dbReference>
<dbReference type="PANTHER" id="PTHR37928:SF2">
    <property type="entry name" value="GPI ANCHORED CFEM DOMAIN PROTEIN (AFU_ORTHOLOGUE AFUA_6G10580)"/>
    <property type="match status" value="1"/>
</dbReference>
<feature type="disulfide bond" evidence="15">
    <location>
        <begin position="41"/>
        <end position="48"/>
    </location>
</feature>
<keyword evidence="6 15" id="KW-0349">Heme</keyword>
<feature type="chain" id="PRO_5012815322" description="CFEM domain-containing protein" evidence="16">
    <location>
        <begin position="18"/>
        <end position="89"/>
    </location>
</feature>
<comment type="similarity">
    <text evidence="3">Belongs to the RBT5 family.</text>
</comment>
<dbReference type="VEuPathDB" id="FungiDB:ASPVEDRAFT_82392"/>
<evidence type="ECO:0000256" key="3">
    <source>
        <dbReference type="ARBA" id="ARBA00010031"/>
    </source>
</evidence>
<dbReference type="InterPro" id="IPR051735">
    <property type="entry name" value="CFEM_domain"/>
</dbReference>
<comment type="subcellular location">
    <subcellularLocation>
        <location evidence="1">Cell membrane</location>
        <topology evidence="1">Lipid-anchor</topology>
        <topology evidence="1">GPI-anchor</topology>
    </subcellularLocation>
    <subcellularLocation>
        <location evidence="2">Secreted</location>
    </subcellularLocation>
</comment>
<dbReference type="InterPro" id="IPR008427">
    <property type="entry name" value="Extracellular_membr_CFEM_dom"/>
</dbReference>
<keyword evidence="10 15" id="KW-0408">Iron</keyword>
<comment type="caution">
    <text evidence="15">Lacks conserved residue(s) required for the propagation of feature annotation.</text>
</comment>
<dbReference type="GO" id="GO:0046872">
    <property type="term" value="F:metal ion binding"/>
    <property type="evidence" value="ECO:0007669"/>
    <property type="project" value="UniProtKB-UniRule"/>
</dbReference>
<keyword evidence="19" id="KW-1185">Reference proteome</keyword>
<evidence type="ECO:0000256" key="13">
    <source>
        <dbReference type="ARBA" id="ARBA00023180"/>
    </source>
</evidence>
<feature type="domain" description="CFEM" evidence="17">
    <location>
        <begin position="1"/>
        <end position="89"/>
    </location>
</feature>
<evidence type="ECO:0000259" key="17">
    <source>
        <dbReference type="PROSITE" id="PS52012"/>
    </source>
</evidence>
<dbReference type="GO" id="GO:0098552">
    <property type="term" value="C:side of membrane"/>
    <property type="evidence" value="ECO:0007669"/>
    <property type="project" value="UniProtKB-KW"/>
</dbReference>
<dbReference type="Pfam" id="PF05730">
    <property type="entry name" value="CFEM"/>
    <property type="match status" value="1"/>
</dbReference>
<dbReference type="Proteomes" id="UP000184073">
    <property type="component" value="Unassembled WGS sequence"/>
</dbReference>
<keyword evidence="5" id="KW-0964">Secreted</keyword>
<keyword evidence="9 16" id="KW-0732">Signal</keyword>
<evidence type="ECO:0000256" key="11">
    <source>
        <dbReference type="ARBA" id="ARBA00023136"/>
    </source>
</evidence>
<protein>
    <recommendedName>
        <fullName evidence="17">CFEM domain-containing protein</fullName>
    </recommendedName>
</protein>
<name>A0A1L9PH53_ASPVE</name>
<keyword evidence="7" id="KW-0336">GPI-anchor</keyword>
<feature type="binding site" description="axial binding residue" evidence="15">
    <location>
        <position position="45"/>
    </location>
    <ligand>
        <name>heme</name>
        <dbReference type="ChEBI" id="CHEBI:30413"/>
    </ligand>
    <ligandPart>
        <name>Fe</name>
        <dbReference type="ChEBI" id="CHEBI:18248"/>
    </ligandPart>
</feature>
<accession>A0A1L9PH53</accession>
<evidence type="ECO:0000256" key="9">
    <source>
        <dbReference type="ARBA" id="ARBA00022729"/>
    </source>
</evidence>
<dbReference type="AlphaFoldDB" id="A0A1L9PH53"/>
<evidence type="ECO:0000256" key="8">
    <source>
        <dbReference type="ARBA" id="ARBA00022723"/>
    </source>
</evidence>
<reference evidence="19" key="1">
    <citation type="journal article" date="2017" name="Genome Biol.">
        <title>Comparative genomics reveals high biological diversity and specific adaptations in the industrially and medically important fungal genus Aspergillus.</title>
        <authorList>
            <person name="de Vries R.P."/>
            <person name="Riley R."/>
            <person name="Wiebenga A."/>
            <person name="Aguilar-Osorio G."/>
            <person name="Amillis S."/>
            <person name="Uchima C.A."/>
            <person name="Anderluh G."/>
            <person name="Asadollahi M."/>
            <person name="Askin M."/>
            <person name="Barry K."/>
            <person name="Battaglia E."/>
            <person name="Bayram O."/>
            <person name="Benocci T."/>
            <person name="Braus-Stromeyer S.A."/>
            <person name="Caldana C."/>
            <person name="Canovas D."/>
            <person name="Cerqueira G.C."/>
            <person name="Chen F."/>
            <person name="Chen W."/>
            <person name="Choi C."/>
            <person name="Clum A."/>
            <person name="Dos Santos R.A."/>
            <person name="Damasio A.R."/>
            <person name="Diallinas G."/>
            <person name="Emri T."/>
            <person name="Fekete E."/>
            <person name="Flipphi M."/>
            <person name="Freyberg S."/>
            <person name="Gallo A."/>
            <person name="Gournas C."/>
            <person name="Habgood R."/>
            <person name="Hainaut M."/>
            <person name="Harispe M.L."/>
            <person name="Henrissat B."/>
            <person name="Hilden K.S."/>
            <person name="Hope R."/>
            <person name="Hossain A."/>
            <person name="Karabika E."/>
            <person name="Karaffa L."/>
            <person name="Karanyi Z."/>
            <person name="Krasevec N."/>
            <person name="Kuo A."/>
            <person name="Kusch H."/>
            <person name="LaButti K."/>
            <person name="Lagendijk E.L."/>
            <person name="Lapidus A."/>
            <person name="Levasseur A."/>
            <person name="Lindquist E."/>
            <person name="Lipzen A."/>
            <person name="Logrieco A.F."/>
            <person name="MacCabe A."/>
            <person name="Maekelae M.R."/>
            <person name="Malavazi I."/>
            <person name="Melin P."/>
            <person name="Meyer V."/>
            <person name="Mielnichuk N."/>
            <person name="Miskei M."/>
            <person name="Molnar A.P."/>
            <person name="Mule G."/>
            <person name="Ngan C.Y."/>
            <person name="Orejas M."/>
            <person name="Orosz E."/>
            <person name="Ouedraogo J.P."/>
            <person name="Overkamp K.M."/>
            <person name="Park H.-S."/>
            <person name="Perrone G."/>
            <person name="Piumi F."/>
            <person name="Punt P.J."/>
            <person name="Ram A.F."/>
            <person name="Ramon A."/>
            <person name="Rauscher S."/>
            <person name="Record E."/>
            <person name="Riano-Pachon D.M."/>
            <person name="Robert V."/>
            <person name="Roehrig J."/>
            <person name="Ruller R."/>
            <person name="Salamov A."/>
            <person name="Salih N.S."/>
            <person name="Samson R.A."/>
            <person name="Sandor E."/>
            <person name="Sanguinetti M."/>
            <person name="Schuetze T."/>
            <person name="Sepcic K."/>
            <person name="Shelest E."/>
            <person name="Sherlock G."/>
            <person name="Sophianopoulou V."/>
            <person name="Squina F.M."/>
            <person name="Sun H."/>
            <person name="Susca A."/>
            <person name="Todd R.B."/>
            <person name="Tsang A."/>
            <person name="Unkles S.E."/>
            <person name="van de Wiele N."/>
            <person name="van Rossen-Uffink D."/>
            <person name="Oliveira J.V."/>
            <person name="Vesth T.C."/>
            <person name="Visser J."/>
            <person name="Yu J.-H."/>
            <person name="Zhou M."/>
            <person name="Andersen M.R."/>
            <person name="Archer D.B."/>
            <person name="Baker S.E."/>
            <person name="Benoit I."/>
            <person name="Brakhage A.A."/>
            <person name="Braus G.H."/>
            <person name="Fischer R."/>
            <person name="Frisvad J.C."/>
            <person name="Goldman G.H."/>
            <person name="Houbraken J."/>
            <person name="Oakley B."/>
            <person name="Pocsi I."/>
            <person name="Scazzocchio C."/>
            <person name="Seiboth B."/>
            <person name="vanKuyk P.A."/>
            <person name="Wortman J."/>
            <person name="Dyer P.S."/>
            <person name="Grigoriev I.V."/>
        </authorList>
    </citation>
    <scope>NUCLEOTIDE SEQUENCE [LARGE SCALE GENOMIC DNA]</scope>
    <source>
        <strain evidence="19">CBS 583.65</strain>
    </source>
</reference>
<evidence type="ECO:0000256" key="12">
    <source>
        <dbReference type="ARBA" id="ARBA00023157"/>
    </source>
</evidence>
<feature type="signal peptide" evidence="16">
    <location>
        <begin position="1"/>
        <end position="17"/>
    </location>
</feature>
<evidence type="ECO:0000256" key="6">
    <source>
        <dbReference type="ARBA" id="ARBA00022617"/>
    </source>
</evidence>
<evidence type="ECO:0000256" key="5">
    <source>
        <dbReference type="ARBA" id="ARBA00022525"/>
    </source>
</evidence>
<dbReference type="OrthoDB" id="3767534at2759"/>
<keyword evidence="8 15" id="KW-0479">Metal-binding</keyword>
<evidence type="ECO:0000256" key="2">
    <source>
        <dbReference type="ARBA" id="ARBA00004613"/>
    </source>
</evidence>
<evidence type="ECO:0000256" key="1">
    <source>
        <dbReference type="ARBA" id="ARBA00004609"/>
    </source>
</evidence>
<keyword evidence="11" id="KW-0472">Membrane</keyword>
<dbReference type="EMBL" id="KV878127">
    <property type="protein sequence ID" value="OJJ00841.1"/>
    <property type="molecule type" value="Genomic_DNA"/>
</dbReference>
<evidence type="ECO:0000313" key="18">
    <source>
        <dbReference type="EMBL" id="OJJ00841.1"/>
    </source>
</evidence>
<dbReference type="PANTHER" id="PTHR37928">
    <property type="entry name" value="CFEM DOMAIN PROTEIN (AFU_ORTHOLOGUE AFUA_6G14090)"/>
    <property type="match status" value="1"/>
</dbReference>
<evidence type="ECO:0000256" key="4">
    <source>
        <dbReference type="ARBA" id="ARBA00022475"/>
    </source>
</evidence>
<evidence type="ECO:0000256" key="16">
    <source>
        <dbReference type="SAM" id="SignalP"/>
    </source>
</evidence>
<keyword evidence="12 15" id="KW-1015">Disulfide bond</keyword>
<dbReference type="SMART" id="SM00747">
    <property type="entry name" value="CFEM"/>
    <property type="match status" value="1"/>
</dbReference>
<sequence>MKLSAIFAIGLASLAASQSINDVPKCAVPCLQDAVKSETSCGASDFKCACKGDNYKKVQSASTGCVIKACGQDVAIEQVVPAVQKLCGK</sequence>
<evidence type="ECO:0000256" key="14">
    <source>
        <dbReference type="ARBA" id="ARBA00023288"/>
    </source>
</evidence>
<dbReference type="GO" id="GO:0005886">
    <property type="term" value="C:plasma membrane"/>
    <property type="evidence" value="ECO:0007669"/>
    <property type="project" value="UniProtKB-SubCell"/>
</dbReference>
<dbReference type="GO" id="GO:0005576">
    <property type="term" value="C:extracellular region"/>
    <property type="evidence" value="ECO:0007669"/>
    <property type="project" value="UniProtKB-SubCell"/>
</dbReference>
<keyword evidence="4" id="KW-1003">Cell membrane</keyword>
<evidence type="ECO:0000256" key="7">
    <source>
        <dbReference type="ARBA" id="ARBA00022622"/>
    </source>
</evidence>
<proteinExistence type="inferred from homology"/>
<dbReference type="PROSITE" id="PS52012">
    <property type="entry name" value="CFEM"/>
    <property type="match status" value="1"/>
</dbReference>
<dbReference type="GeneID" id="63732708"/>
<gene>
    <name evidence="18" type="ORF">ASPVEDRAFT_82392</name>
</gene>
<keyword evidence="13" id="KW-0325">Glycoprotein</keyword>
<organism evidence="18 19">
    <name type="scientific">Aspergillus versicolor CBS 583.65</name>
    <dbReference type="NCBI Taxonomy" id="1036611"/>
    <lineage>
        <taxon>Eukaryota</taxon>
        <taxon>Fungi</taxon>
        <taxon>Dikarya</taxon>
        <taxon>Ascomycota</taxon>
        <taxon>Pezizomycotina</taxon>
        <taxon>Eurotiomycetes</taxon>
        <taxon>Eurotiomycetidae</taxon>
        <taxon>Eurotiales</taxon>
        <taxon>Aspergillaceae</taxon>
        <taxon>Aspergillus</taxon>
        <taxon>Aspergillus subgen. Nidulantes</taxon>
    </lineage>
</organism>
<evidence type="ECO:0000256" key="10">
    <source>
        <dbReference type="ARBA" id="ARBA00023004"/>
    </source>
</evidence>